<dbReference type="PANTHER" id="PTHR35190:SF2">
    <property type="entry name" value="PROTEIN DCD1B"/>
    <property type="match status" value="1"/>
</dbReference>
<evidence type="ECO:0000259" key="2">
    <source>
        <dbReference type="Pfam" id="PF03417"/>
    </source>
</evidence>
<dbReference type="Pfam" id="PF03417">
    <property type="entry name" value="AAT"/>
    <property type="match status" value="1"/>
</dbReference>
<feature type="domain" description="Peptidase C45 hydrolase" evidence="2">
    <location>
        <begin position="113"/>
        <end position="339"/>
    </location>
</feature>
<dbReference type="InterPro" id="IPR047803">
    <property type="entry name" value="DCD1A/B-like"/>
</dbReference>
<dbReference type="InterPro" id="IPR047794">
    <property type="entry name" value="C45_proenzyme-like"/>
</dbReference>
<dbReference type="PANTHER" id="PTHR35190">
    <property type="entry name" value="PROTEIN DCD1B"/>
    <property type="match status" value="1"/>
</dbReference>
<dbReference type="AlphaFoldDB" id="A0A7C5ENB3"/>
<protein>
    <recommendedName>
        <fullName evidence="2">Peptidase C45 hydrolase domain-containing protein</fullName>
    </recommendedName>
</protein>
<feature type="transmembrane region" description="Helical" evidence="1">
    <location>
        <begin position="32"/>
        <end position="54"/>
    </location>
</feature>
<name>A0A7C5ENB3_9BACT</name>
<reference evidence="3" key="1">
    <citation type="journal article" date="2020" name="mSystems">
        <title>Genome- and Community-Level Interaction Insights into Carbon Utilization and Element Cycling Functions of Hydrothermarchaeota in Hydrothermal Sediment.</title>
        <authorList>
            <person name="Zhou Z."/>
            <person name="Liu Y."/>
            <person name="Xu W."/>
            <person name="Pan J."/>
            <person name="Luo Z.H."/>
            <person name="Li M."/>
        </authorList>
    </citation>
    <scope>NUCLEOTIDE SEQUENCE [LARGE SCALE GENOMIC DNA]</scope>
    <source>
        <strain evidence="3">SpSt-853</strain>
    </source>
</reference>
<evidence type="ECO:0000256" key="1">
    <source>
        <dbReference type="SAM" id="Phobius"/>
    </source>
</evidence>
<dbReference type="NCBIfam" id="NF040521">
    <property type="entry name" value="C45_proenzyme"/>
    <property type="match status" value="1"/>
</dbReference>
<gene>
    <name evidence="3" type="ORF">ENW48_08675</name>
</gene>
<dbReference type="Gene3D" id="1.10.10.2120">
    <property type="match status" value="1"/>
</dbReference>
<dbReference type="EMBL" id="DTKJ01000059">
    <property type="protein sequence ID" value="HGZ12279.1"/>
    <property type="molecule type" value="Genomic_DNA"/>
</dbReference>
<keyword evidence="1" id="KW-0812">Transmembrane</keyword>
<keyword evidence="1" id="KW-1133">Transmembrane helix</keyword>
<evidence type="ECO:0000313" key="3">
    <source>
        <dbReference type="EMBL" id="HGZ12279.1"/>
    </source>
</evidence>
<comment type="caution">
    <text evidence="3">The sequence shown here is derived from an EMBL/GenBank/DDBJ whole genome shotgun (WGS) entry which is preliminary data.</text>
</comment>
<accession>A0A7C5ENB3</accession>
<proteinExistence type="predicted"/>
<dbReference type="Gene3D" id="3.60.60.10">
    <property type="entry name" value="Penicillin V Acylase, Chain A"/>
    <property type="match status" value="1"/>
</dbReference>
<dbReference type="InterPro" id="IPR005079">
    <property type="entry name" value="Peptidase_C45_hydrolase"/>
</dbReference>
<organism evidence="3">
    <name type="scientific">Desulfobacca acetoxidans</name>
    <dbReference type="NCBI Taxonomy" id="60893"/>
    <lineage>
        <taxon>Bacteria</taxon>
        <taxon>Pseudomonadati</taxon>
        <taxon>Thermodesulfobacteriota</taxon>
        <taxon>Desulfobaccia</taxon>
        <taxon>Desulfobaccales</taxon>
        <taxon>Desulfobaccaceae</taxon>
        <taxon>Desulfobacca</taxon>
    </lineage>
</organism>
<sequence>MRIIELAGSPWQLGRQHGQMLSPEIRFMHRVLLAYLVKVGLVVGVWPIYALLFFLTRRFRPFISPRLLEEMKGIAAGAQVRLFTILLFNVLDDIANNLPRCSGLAAGGRRTREGAYLAGRNLDYPLFIDDLINLQTLFVMEPHRGLPFASLAWPGYIGVCTGLNKAGVAVSQFSAMCRDVSFRGTPAALRFRQGLEAARSVSRMTEFLLAQKGTIGNNLLLVSASEAQVLELSASHGAVRSPEAGLITVTNHYQSAAMAPWHGRPPRRPPFCSLAPYYFSEAYSRSRDARLRELAGQKILQPEDIQAILADEHIANPGTVASVVFSPGERTLWVAQGQKAPVSQGPFQKITLW</sequence>
<keyword evidence="1" id="KW-0472">Membrane</keyword>